<dbReference type="SMART" id="SM00380">
    <property type="entry name" value="AP2"/>
    <property type="match status" value="1"/>
</dbReference>
<dbReference type="InterPro" id="IPR036955">
    <property type="entry name" value="AP2/ERF_dom_sf"/>
</dbReference>
<keyword evidence="3" id="KW-0238">DNA-binding</keyword>
<gene>
    <name evidence="10" type="ORF">V6N12_042302</name>
</gene>
<dbReference type="InterPro" id="IPR001471">
    <property type="entry name" value="AP2/ERF_dom"/>
</dbReference>
<dbReference type="PANTHER" id="PTHR31985:SF273">
    <property type="entry name" value="ETHYLENE-RESPONSIVE TRANSCRIPTION FACTOR ERF017"/>
    <property type="match status" value="1"/>
</dbReference>
<dbReference type="InterPro" id="IPR051032">
    <property type="entry name" value="AP2/ERF_TF_ERF_subfamily"/>
</dbReference>
<evidence type="ECO:0000256" key="4">
    <source>
        <dbReference type="ARBA" id="ARBA00023159"/>
    </source>
</evidence>
<dbReference type="Pfam" id="PF00847">
    <property type="entry name" value="AP2"/>
    <property type="match status" value="1"/>
</dbReference>
<comment type="caution">
    <text evidence="10">The sequence shown here is derived from an EMBL/GenBank/DDBJ whole genome shotgun (WGS) entry which is preliminary data.</text>
</comment>
<dbReference type="SUPFAM" id="SSF54171">
    <property type="entry name" value="DNA-binding domain"/>
    <property type="match status" value="1"/>
</dbReference>
<evidence type="ECO:0000256" key="7">
    <source>
        <dbReference type="ARBA" id="ARBA00024343"/>
    </source>
</evidence>
<evidence type="ECO:0000256" key="5">
    <source>
        <dbReference type="ARBA" id="ARBA00023163"/>
    </source>
</evidence>
<evidence type="ECO:0000256" key="6">
    <source>
        <dbReference type="ARBA" id="ARBA00023242"/>
    </source>
</evidence>
<protein>
    <recommendedName>
        <fullName evidence="9">AP2/ERF domain-containing protein</fullName>
    </recommendedName>
</protein>
<dbReference type="EMBL" id="JBBPBM010000015">
    <property type="protein sequence ID" value="KAK8559013.1"/>
    <property type="molecule type" value="Genomic_DNA"/>
</dbReference>
<comment type="similarity">
    <text evidence="7">Belongs to the AP2/ERF transcription factor family. ERF subfamily.</text>
</comment>
<name>A0ABR2EEC9_9ROSI</name>
<dbReference type="Gene3D" id="3.30.730.10">
    <property type="entry name" value="AP2/ERF domain"/>
    <property type="match status" value="1"/>
</dbReference>
<evidence type="ECO:0000256" key="1">
    <source>
        <dbReference type="ARBA" id="ARBA00004123"/>
    </source>
</evidence>
<evidence type="ECO:0000256" key="3">
    <source>
        <dbReference type="ARBA" id="ARBA00023125"/>
    </source>
</evidence>
<keyword evidence="2" id="KW-0805">Transcription regulation</keyword>
<dbReference type="PRINTS" id="PR00367">
    <property type="entry name" value="ETHRSPELEMNT"/>
</dbReference>
<evidence type="ECO:0000256" key="2">
    <source>
        <dbReference type="ARBA" id="ARBA00023015"/>
    </source>
</evidence>
<dbReference type="InterPro" id="IPR016177">
    <property type="entry name" value="DNA-bd_dom_sf"/>
</dbReference>
<feature type="region of interest" description="Disordered" evidence="8">
    <location>
        <begin position="102"/>
        <end position="122"/>
    </location>
</feature>
<feature type="domain" description="AP2/ERF" evidence="9">
    <location>
        <begin position="15"/>
        <end position="72"/>
    </location>
</feature>
<keyword evidence="4" id="KW-0010">Activator</keyword>
<dbReference type="Proteomes" id="UP001472677">
    <property type="component" value="Unassembled WGS sequence"/>
</dbReference>
<keyword evidence="6" id="KW-0539">Nucleus</keyword>
<sequence>MQSSTTSPREGVSDKYRGVRKRKWGKWVSEIRLPNSRKRIWLGSYDSPEKAAKAFDAALYCLRGPDANFNFPDTPPEITGGRSLSPRQIKVAAARFANQVDEHEAGNNNNNNNVGTEQYTSSSLTGIEKEKHEMDWSSFVSMLDTDQGMWDYGFYSPLRNNFPGDQLYSPPPIDDQNGGDVFSQSSSFLWNF</sequence>
<reference evidence="10 11" key="1">
    <citation type="journal article" date="2024" name="G3 (Bethesda)">
        <title>Genome assembly of Hibiscus sabdariffa L. provides insights into metabolisms of medicinal natural products.</title>
        <authorList>
            <person name="Kim T."/>
        </authorList>
    </citation>
    <scope>NUCLEOTIDE SEQUENCE [LARGE SCALE GENOMIC DNA]</scope>
    <source>
        <strain evidence="10">TK-2024</strain>
        <tissue evidence="10">Old leaves</tissue>
    </source>
</reference>
<keyword evidence="11" id="KW-1185">Reference proteome</keyword>
<dbReference type="PANTHER" id="PTHR31985">
    <property type="entry name" value="ETHYLENE-RESPONSIVE TRANSCRIPTION FACTOR ERF042-RELATED"/>
    <property type="match status" value="1"/>
</dbReference>
<proteinExistence type="inferred from homology"/>
<evidence type="ECO:0000313" key="10">
    <source>
        <dbReference type="EMBL" id="KAK8559013.1"/>
    </source>
</evidence>
<organism evidence="10 11">
    <name type="scientific">Hibiscus sabdariffa</name>
    <name type="common">roselle</name>
    <dbReference type="NCBI Taxonomy" id="183260"/>
    <lineage>
        <taxon>Eukaryota</taxon>
        <taxon>Viridiplantae</taxon>
        <taxon>Streptophyta</taxon>
        <taxon>Embryophyta</taxon>
        <taxon>Tracheophyta</taxon>
        <taxon>Spermatophyta</taxon>
        <taxon>Magnoliopsida</taxon>
        <taxon>eudicotyledons</taxon>
        <taxon>Gunneridae</taxon>
        <taxon>Pentapetalae</taxon>
        <taxon>rosids</taxon>
        <taxon>malvids</taxon>
        <taxon>Malvales</taxon>
        <taxon>Malvaceae</taxon>
        <taxon>Malvoideae</taxon>
        <taxon>Hibiscus</taxon>
    </lineage>
</organism>
<accession>A0ABR2EEC9</accession>
<dbReference type="CDD" id="cd00018">
    <property type="entry name" value="AP2"/>
    <property type="match status" value="1"/>
</dbReference>
<keyword evidence="5" id="KW-0804">Transcription</keyword>
<evidence type="ECO:0000259" key="9">
    <source>
        <dbReference type="PROSITE" id="PS51032"/>
    </source>
</evidence>
<evidence type="ECO:0000313" key="11">
    <source>
        <dbReference type="Proteomes" id="UP001472677"/>
    </source>
</evidence>
<evidence type="ECO:0000256" key="8">
    <source>
        <dbReference type="SAM" id="MobiDB-lite"/>
    </source>
</evidence>
<dbReference type="PROSITE" id="PS51032">
    <property type="entry name" value="AP2_ERF"/>
    <property type="match status" value="1"/>
</dbReference>
<comment type="subcellular location">
    <subcellularLocation>
        <location evidence="1">Nucleus</location>
    </subcellularLocation>
</comment>